<keyword evidence="2" id="KW-1185">Reference proteome</keyword>
<organism evidence="1 2">
    <name type="scientific">Vaccinium darrowii</name>
    <dbReference type="NCBI Taxonomy" id="229202"/>
    <lineage>
        <taxon>Eukaryota</taxon>
        <taxon>Viridiplantae</taxon>
        <taxon>Streptophyta</taxon>
        <taxon>Embryophyta</taxon>
        <taxon>Tracheophyta</taxon>
        <taxon>Spermatophyta</taxon>
        <taxon>Magnoliopsida</taxon>
        <taxon>eudicotyledons</taxon>
        <taxon>Gunneridae</taxon>
        <taxon>Pentapetalae</taxon>
        <taxon>asterids</taxon>
        <taxon>Ericales</taxon>
        <taxon>Ericaceae</taxon>
        <taxon>Vaccinioideae</taxon>
        <taxon>Vaccinieae</taxon>
        <taxon>Vaccinium</taxon>
    </lineage>
</organism>
<accession>A0ACB7YZ26</accession>
<gene>
    <name evidence="1" type="ORF">Vadar_028324</name>
</gene>
<sequence length="142" mass="16247">MSSSSNTAQKQKQTLDLRFVPTYCRCRRKMALKIVDSDKPTKGMLYYACEQKPPCGDWAWCNPVSVTWQPSGEAVTYAGRFGQPMNEQMYEETDENEYEMARPRVAMTGTNANQKWMKRAVFISLIVSVFSMFVTMVTLLGK</sequence>
<proteinExistence type="predicted"/>
<name>A0ACB7YZ26_9ERIC</name>
<dbReference type="Proteomes" id="UP000828048">
    <property type="component" value="Chromosome 3"/>
</dbReference>
<evidence type="ECO:0000313" key="2">
    <source>
        <dbReference type="Proteomes" id="UP000828048"/>
    </source>
</evidence>
<dbReference type="EMBL" id="CM037153">
    <property type="protein sequence ID" value="KAH7858810.1"/>
    <property type="molecule type" value="Genomic_DNA"/>
</dbReference>
<comment type="caution">
    <text evidence="1">The sequence shown here is derived from an EMBL/GenBank/DDBJ whole genome shotgun (WGS) entry which is preliminary data.</text>
</comment>
<evidence type="ECO:0000313" key="1">
    <source>
        <dbReference type="EMBL" id="KAH7858810.1"/>
    </source>
</evidence>
<protein>
    <submittedName>
        <fullName evidence="1">Uncharacterized protein</fullName>
    </submittedName>
</protein>
<reference evidence="1 2" key="1">
    <citation type="journal article" date="2021" name="Hortic Res">
        <title>High-quality reference genome and annotation aids understanding of berry development for evergreen blueberry (Vaccinium darrowii).</title>
        <authorList>
            <person name="Yu J."/>
            <person name="Hulse-Kemp A.M."/>
            <person name="Babiker E."/>
            <person name="Staton M."/>
        </authorList>
    </citation>
    <scope>NUCLEOTIDE SEQUENCE [LARGE SCALE GENOMIC DNA]</scope>
    <source>
        <strain evidence="2">cv. NJ 8807/NJ 8810</strain>
        <tissue evidence="1">Young leaf</tissue>
    </source>
</reference>